<dbReference type="EMBL" id="JAEILT010000004">
    <property type="protein sequence ID" value="MBJ2135546.1"/>
    <property type="molecule type" value="Genomic_DNA"/>
</dbReference>
<organism evidence="1 2">
    <name type="scientific">Paraglaciecola chathamensis</name>
    <dbReference type="NCBI Taxonomy" id="368405"/>
    <lineage>
        <taxon>Bacteria</taxon>
        <taxon>Pseudomonadati</taxon>
        <taxon>Pseudomonadota</taxon>
        <taxon>Gammaproteobacteria</taxon>
        <taxon>Alteromonadales</taxon>
        <taxon>Alteromonadaceae</taxon>
        <taxon>Paraglaciecola</taxon>
    </lineage>
</organism>
<gene>
    <name evidence="1" type="ORF">JEU11_03690</name>
</gene>
<sequence length="78" mass="8925">MASQTIDILKLSDEVARDSQSSALSRSLLHQGHTLYEPDPKVPNRLRRQLPSGNFELGYWRNGEFVVTEINPERESDK</sequence>
<reference evidence="1 2" key="1">
    <citation type="submission" date="2020-12" db="EMBL/GenBank/DDBJ databases">
        <title>Draft genome sequences of nine environmental bacterial isolates colonizing plastic.</title>
        <authorList>
            <person name="Borre I."/>
            <person name="Sonnenschein E.C."/>
        </authorList>
    </citation>
    <scope>NUCLEOTIDE SEQUENCE [LARGE SCALE GENOMIC DNA]</scope>
    <source>
        <strain evidence="1 2">IB30</strain>
    </source>
</reference>
<comment type="caution">
    <text evidence="1">The sequence shown here is derived from an EMBL/GenBank/DDBJ whole genome shotgun (WGS) entry which is preliminary data.</text>
</comment>
<evidence type="ECO:0000313" key="1">
    <source>
        <dbReference type="EMBL" id="MBJ2135546.1"/>
    </source>
</evidence>
<dbReference type="Proteomes" id="UP000649232">
    <property type="component" value="Unassembled WGS sequence"/>
</dbReference>
<name>A0ABS0WAR5_9ALTE</name>
<accession>A0ABS0WAR5</accession>
<protein>
    <submittedName>
        <fullName evidence="1">Uncharacterized protein</fullName>
    </submittedName>
</protein>
<proteinExistence type="predicted"/>
<evidence type="ECO:0000313" key="2">
    <source>
        <dbReference type="Proteomes" id="UP000649232"/>
    </source>
</evidence>